<protein>
    <recommendedName>
        <fullName evidence="5">DUF4148 domain-containing protein</fullName>
    </recommendedName>
</protein>
<name>A0A2N7VB67_9BURK</name>
<sequence>MISRSALALTGALVFAAIPPAQAETSGVAAKASGEGAGPSQLFPPLPSLASLPPSSAEQVEDVAPRAAGGHRSGGRKGRKAAAHRTVAEPSIRMVVSDESQAYLTQVDRNLDDILHAPARAAHGGADAVSVASTR</sequence>
<keyword evidence="2" id="KW-0732">Signal</keyword>
<feature type="compositionally biased region" description="Basic residues" evidence="1">
    <location>
        <begin position="73"/>
        <end position="83"/>
    </location>
</feature>
<comment type="caution">
    <text evidence="3">The sequence shown here is derived from an EMBL/GenBank/DDBJ whole genome shotgun (WGS) entry which is preliminary data.</text>
</comment>
<dbReference type="RefSeq" id="WP_102649408.1">
    <property type="nucleotide sequence ID" value="NZ_PNYA01000047.1"/>
</dbReference>
<evidence type="ECO:0008006" key="5">
    <source>
        <dbReference type="Google" id="ProtNLM"/>
    </source>
</evidence>
<proteinExistence type="predicted"/>
<feature type="signal peptide" evidence="2">
    <location>
        <begin position="1"/>
        <end position="23"/>
    </location>
</feature>
<feature type="region of interest" description="Disordered" evidence="1">
    <location>
        <begin position="25"/>
        <end position="86"/>
    </location>
</feature>
<gene>
    <name evidence="3" type="ORF">C0Z18_31665</name>
</gene>
<organism evidence="3 4">
    <name type="scientific">Trinickia dabaoshanensis</name>
    <dbReference type="NCBI Taxonomy" id="564714"/>
    <lineage>
        <taxon>Bacteria</taxon>
        <taxon>Pseudomonadati</taxon>
        <taxon>Pseudomonadota</taxon>
        <taxon>Betaproteobacteria</taxon>
        <taxon>Burkholderiales</taxon>
        <taxon>Burkholderiaceae</taxon>
        <taxon>Trinickia</taxon>
    </lineage>
</organism>
<reference evidence="3 4" key="1">
    <citation type="submission" date="2018-01" db="EMBL/GenBank/DDBJ databases">
        <title>Whole genome analyses suggest that Burkholderia sensu lato contains two further novel genera in the rhizoxinica-symbiotica group Mycetohabitans gen. nov., and Trinickia gen. nov.: implications for the evolution of diazotrophy and nodulation in the Burkholderiaceae.</title>
        <authorList>
            <person name="Estrada-de los Santos P."/>
            <person name="Palmer M."/>
            <person name="Chavez-Ramirez B."/>
            <person name="Beukes C."/>
            <person name="Steenkamp E.T."/>
            <person name="Hirsch A.M."/>
            <person name="Manyaka P."/>
            <person name="Maluk M."/>
            <person name="Lafos M."/>
            <person name="Crook M."/>
            <person name="Gross E."/>
            <person name="Simon M.F."/>
            <person name="Bueno dos Reis Junior F."/>
            <person name="Poole P.S."/>
            <person name="Venter S.N."/>
            <person name="James E.K."/>
        </authorList>
    </citation>
    <scope>NUCLEOTIDE SEQUENCE [LARGE SCALE GENOMIC DNA]</scope>
    <source>
        <strain evidence="3 4">GIMN1.004</strain>
    </source>
</reference>
<evidence type="ECO:0000256" key="2">
    <source>
        <dbReference type="SAM" id="SignalP"/>
    </source>
</evidence>
<evidence type="ECO:0000313" key="4">
    <source>
        <dbReference type="Proteomes" id="UP000235616"/>
    </source>
</evidence>
<dbReference type="AlphaFoldDB" id="A0A2N7VB67"/>
<dbReference type="EMBL" id="PNYA01000047">
    <property type="protein sequence ID" value="PMS14412.1"/>
    <property type="molecule type" value="Genomic_DNA"/>
</dbReference>
<accession>A0A2N7VB67</accession>
<feature type="chain" id="PRO_5014905498" description="DUF4148 domain-containing protein" evidence="2">
    <location>
        <begin position="24"/>
        <end position="135"/>
    </location>
</feature>
<dbReference type="Proteomes" id="UP000235616">
    <property type="component" value="Unassembled WGS sequence"/>
</dbReference>
<dbReference type="OrthoDB" id="8926653at2"/>
<evidence type="ECO:0000313" key="3">
    <source>
        <dbReference type="EMBL" id="PMS14412.1"/>
    </source>
</evidence>
<evidence type="ECO:0000256" key="1">
    <source>
        <dbReference type="SAM" id="MobiDB-lite"/>
    </source>
</evidence>
<keyword evidence="4" id="KW-1185">Reference proteome</keyword>